<comment type="caution">
    <text evidence="2">The sequence shown here is derived from an EMBL/GenBank/DDBJ whole genome shotgun (WGS) entry which is preliminary data.</text>
</comment>
<dbReference type="InterPro" id="IPR027417">
    <property type="entry name" value="P-loop_NTPase"/>
</dbReference>
<organism evidence="2 3">
    <name type="scientific">Nocardiopsis codii</name>
    <dbReference type="NCBI Taxonomy" id="3065942"/>
    <lineage>
        <taxon>Bacteria</taxon>
        <taxon>Bacillati</taxon>
        <taxon>Actinomycetota</taxon>
        <taxon>Actinomycetes</taxon>
        <taxon>Streptosporangiales</taxon>
        <taxon>Nocardiopsidaceae</taxon>
        <taxon>Nocardiopsis</taxon>
    </lineage>
</organism>
<evidence type="ECO:0000259" key="1">
    <source>
        <dbReference type="Pfam" id="PF13538"/>
    </source>
</evidence>
<dbReference type="Pfam" id="PF13245">
    <property type="entry name" value="AAA_19"/>
    <property type="match status" value="1"/>
</dbReference>
<proteinExistence type="predicted"/>
<name>A0ABU7K2L3_9ACTN</name>
<dbReference type="PANTHER" id="PTHR11070:SF30">
    <property type="entry name" value="F-BOX DNA HELICASE 1"/>
    <property type="match status" value="1"/>
</dbReference>
<protein>
    <submittedName>
        <fullName evidence="2">UvrD-helicase domain-containing protein</fullName>
    </submittedName>
</protein>
<evidence type="ECO:0000313" key="3">
    <source>
        <dbReference type="Proteomes" id="UP001356095"/>
    </source>
</evidence>
<dbReference type="PANTHER" id="PTHR11070">
    <property type="entry name" value="UVRD / RECB / PCRA DNA HELICASE FAMILY MEMBER"/>
    <property type="match status" value="1"/>
</dbReference>
<evidence type="ECO:0000313" key="2">
    <source>
        <dbReference type="EMBL" id="MEE2035787.1"/>
    </source>
</evidence>
<dbReference type="Proteomes" id="UP001356095">
    <property type="component" value="Unassembled WGS sequence"/>
</dbReference>
<accession>A0ABU7K2L3</accession>
<dbReference type="InterPro" id="IPR000212">
    <property type="entry name" value="DNA_helicase_UvrD/REP"/>
</dbReference>
<dbReference type="EMBL" id="JAUZMY010000001">
    <property type="protein sequence ID" value="MEE2035787.1"/>
    <property type="molecule type" value="Genomic_DNA"/>
</dbReference>
<dbReference type="Pfam" id="PF13538">
    <property type="entry name" value="UvrD_C_2"/>
    <property type="match status" value="1"/>
</dbReference>
<gene>
    <name evidence="2" type="ORF">Q8791_00945</name>
</gene>
<sequence length="807" mass="88985">MTIEPTEEQRAARDTFAEGRELALIAGAGTGKTSTLALMAEAAPRRRGLYIAFNRGIANSAAALFDGRVQCRTVHQLAFHAVGKKYGQRLNASRIPARETARILGIDRDLDVDGKSIDLFHQVRLVRGMVRRFCYSADPHLMAHHMEHINGLDDTSNDDVAVALLPFAQRAWEDLQLPEGRLRFEHDHYLKMWALTEPDLKADFVLLDEAQDTNSVFEKVFLAQDSQRVCVGDPAQQIYAWRGARDIMSGFQAEHLHLTRSFRFGQPIADVANRWLEYAESPMRLTGHGPAPTRVSPLAEPDAVLCRGNADALKEVVDYLGRGVPVALAGGGHALESIAEAADQLKAGQRTYHPDLFLFRTWQEVQDFVESDPDGQQLRPLVKAVDTFGTKVIHSAVKQLSDEQNAQVTVSTAHKAKGRQWDSVRIGEGFARPPKDEDGVQLPMLAAEARLIYVAVTRARHGLDIGALDWLDAYEAAISGPDQRGYLNGRPMIDLPLTTQLRFSASPVSEFLAQHLPYHSTIIREYQKYVDTLPHPAQPMNVRRPNWANLGRAIDYRLRLSFGGDLGGAVTLGIDALGSPADLPGAPGAESCKALHTAGLRLLEIIGDHRIGVVHLDDAELTRLCYVAGFFEDIMRNGVVSRQSMLASASPGTVLADLVDSVPSYVVDDIADQLRLSQGPLSSFQGSARYNARGPVNVCGPVFTGSSDIGGADADFILDGLLLDCKATTRPRHVGREEVYQLAGYLLLDYDDAYRIDRVGLYLSRQGGLITWDVNEFLRRLGAPAPLPRLRTEFRSHLQRRRRTPTG</sequence>
<dbReference type="Gene3D" id="3.40.50.300">
    <property type="entry name" value="P-loop containing nucleotide triphosphate hydrolases"/>
    <property type="match status" value="2"/>
</dbReference>
<feature type="domain" description="UvrD-like helicase C-terminal" evidence="1">
    <location>
        <begin position="408"/>
        <end position="463"/>
    </location>
</feature>
<keyword evidence="3" id="KW-1185">Reference proteome</keyword>
<dbReference type="SUPFAM" id="SSF52540">
    <property type="entry name" value="P-loop containing nucleoside triphosphate hydrolases"/>
    <property type="match status" value="1"/>
</dbReference>
<dbReference type="InterPro" id="IPR027785">
    <property type="entry name" value="UvrD-like_helicase_C"/>
</dbReference>
<dbReference type="RefSeq" id="WP_330089613.1">
    <property type="nucleotide sequence ID" value="NZ_JAUZMY010000001.1"/>
</dbReference>
<reference evidence="2 3" key="1">
    <citation type="submission" date="2023-08" db="EMBL/GenBank/DDBJ databases">
        <authorList>
            <person name="Girao M."/>
            <person name="Carvalho M.F."/>
        </authorList>
    </citation>
    <scope>NUCLEOTIDE SEQUENCE [LARGE SCALE GENOMIC DNA]</scope>
    <source>
        <strain evidence="2 3">CT-R113</strain>
    </source>
</reference>